<dbReference type="EMBL" id="WNYA01000005">
    <property type="protein sequence ID" value="KAG8570677.1"/>
    <property type="molecule type" value="Genomic_DNA"/>
</dbReference>
<reference evidence="1" key="1">
    <citation type="thesis" date="2020" institute="ProQuest LLC" country="789 East Eisenhower Parkway, Ann Arbor, MI, USA">
        <title>Comparative Genomics and Chromosome Evolution.</title>
        <authorList>
            <person name="Mudd A.B."/>
        </authorList>
    </citation>
    <scope>NUCLEOTIDE SEQUENCE</scope>
    <source>
        <strain evidence="1">237g6f4</strain>
        <tissue evidence="1">Blood</tissue>
    </source>
</reference>
<comment type="caution">
    <text evidence="1">The sequence shown here is derived from an EMBL/GenBank/DDBJ whole genome shotgun (WGS) entry which is preliminary data.</text>
</comment>
<protein>
    <submittedName>
        <fullName evidence="1">Uncharacterized protein</fullName>
    </submittedName>
</protein>
<evidence type="ECO:0000313" key="2">
    <source>
        <dbReference type="Proteomes" id="UP000824782"/>
    </source>
</evidence>
<accession>A0AAV7BE50</accession>
<dbReference type="Proteomes" id="UP000824782">
    <property type="component" value="Unassembled WGS sequence"/>
</dbReference>
<keyword evidence="2" id="KW-1185">Reference proteome</keyword>
<organism evidence="1 2">
    <name type="scientific">Engystomops pustulosus</name>
    <name type="common">Tungara frog</name>
    <name type="synonym">Physalaemus pustulosus</name>
    <dbReference type="NCBI Taxonomy" id="76066"/>
    <lineage>
        <taxon>Eukaryota</taxon>
        <taxon>Metazoa</taxon>
        <taxon>Chordata</taxon>
        <taxon>Craniata</taxon>
        <taxon>Vertebrata</taxon>
        <taxon>Euteleostomi</taxon>
        <taxon>Amphibia</taxon>
        <taxon>Batrachia</taxon>
        <taxon>Anura</taxon>
        <taxon>Neobatrachia</taxon>
        <taxon>Hyloidea</taxon>
        <taxon>Leptodactylidae</taxon>
        <taxon>Leiuperinae</taxon>
        <taxon>Engystomops</taxon>
    </lineage>
</organism>
<dbReference type="AlphaFoldDB" id="A0AAV7BE50"/>
<evidence type="ECO:0000313" key="1">
    <source>
        <dbReference type="EMBL" id="KAG8570677.1"/>
    </source>
</evidence>
<sequence>MMQLLLRRIKGTTNELHDGDLLCDLQITWDQLRHDRFSYLCSIFMRFSKESNINTPLVDELSIRGDLHENMNQNSLNCQWIYVGRRLCALLLQVNK</sequence>
<proteinExistence type="predicted"/>
<gene>
    <name evidence="1" type="ORF">GDO81_011372</name>
</gene>
<name>A0AAV7BE50_ENGPU</name>